<dbReference type="RefSeq" id="WP_013707534.1">
    <property type="nucleotide sequence ID" value="NC_015388.1"/>
</dbReference>
<dbReference type="HOGENOM" id="CLU_1330151_0_0_7"/>
<reference evidence="1 2" key="1">
    <citation type="journal article" date="2011" name="Stand. Genomic Sci.">
        <title>Complete genome sequence of the acetate-degrading sulfate reducer Desulfobacca acetoxidans type strain (ASRB2).</title>
        <authorList>
            <person name="Goker M."/>
            <person name="Teshima H."/>
            <person name="Lapidus A."/>
            <person name="Nolan M."/>
            <person name="Lucas S."/>
            <person name="Hammon N."/>
            <person name="Deshpande S."/>
            <person name="Cheng J.F."/>
            <person name="Tapia R."/>
            <person name="Han C."/>
            <person name="Goodwin L."/>
            <person name="Pitluck S."/>
            <person name="Huntemann M."/>
            <person name="Liolios K."/>
            <person name="Ivanova N."/>
            <person name="Pagani I."/>
            <person name="Mavromatis K."/>
            <person name="Ovchinikova G."/>
            <person name="Pati A."/>
            <person name="Chen A."/>
            <person name="Palaniappan K."/>
            <person name="Land M."/>
            <person name="Hauser L."/>
            <person name="Brambilla E.M."/>
            <person name="Rohde M."/>
            <person name="Spring S."/>
            <person name="Detter J.C."/>
            <person name="Woyke T."/>
            <person name="Bristow J."/>
            <person name="Eisen J.A."/>
            <person name="Markowitz V."/>
            <person name="Hugenholtz P."/>
            <person name="Kyrpides N.C."/>
            <person name="Klenk H.P."/>
        </authorList>
    </citation>
    <scope>NUCLEOTIDE SEQUENCE [LARGE SCALE GENOMIC DNA]</scope>
    <source>
        <strain evidence="2">ATCC 700848 / DSM 11109 / ASRB2</strain>
    </source>
</reference>
<protein>
    <submittedName>
        <fullName evidence="1">Uncharacterized protein</fullName>
    </submittedName>
</protein>
<name>F2NDS8_DESAR</name>
<evidence type="ECO:0000313" key="2">
    <source>
        <dbReference type="Proteomes" id="UP000000483"/>
    </source>
</evidence>
<dbReference type="AlphaFoldDB" id="F2NDS8"/>
<dbReference type="STRING" id="880072.Desac_2608"/>
<accession>F2NDS8</accession>
<sequence>MLKSRRLWCDPWHLMMIFTLVGVGCSETMPAPTRTRSQPVMPAAIGRVNVGSAMGAIISSTCSPSPNLAIKCPLYIDHQESFVRNGPEAAQEYSYTKDRGELVYLEKAAINPVRVRQGGQITLSATYTILSPRDQVNSLTIIREVKFSGKPALPASQIMLNKPNGTFGDRVTLTLPSPLLAGVYTVWTKILGEKAMDSQDHSFILE</sequence>
<dbReference type="Proteomes" id="UP000000483">
    <property type="component" value="Chromosome"/>
</dbReference>
<proteinExistence type="predicted"/>
<dbReference type="PROSITE" id="PS51257">
    <property type="entry name" value="PROKAR_LIPOPROTEIN"/>
    <property type="match status" value="1"/>
</dbReference>
<evidence type="ECO:0000313" key="1">
    <source>
        <dbReference type="EMBL" id="AEB10425.1"/>
    </source>
</evidence>
<dbReference type="EMBL" id="CP002629">
    <property type="protein sequence ID" value="AEB10425.1"/>
    <property type="molecule type" value="Genomic_DNA"/>
</dbReference>
<reference evidence="2" key="2">
    <citation type="submission" date="2011-03" db="EMBL/GenBank/DDBJ databases">
        <title>The complete genome of Desulfobacca acetoxidans DSM 11109.</title>
        <authorList>
            <consortium name="US DOE Joint Genome Institute (JGI-PGF)"/>
            <person name="Lucas S."/>
            <person name="Copeland A."/>
            <person name="Lapidus A."/>
            <person name="Bruce D."/>
            <person name="Goodwin L."/>
            <person name="Pitluck S."/>
            <person name="Peters L."/>
            <person name="Kyrpides N."/>
            <person name="Mavromatis K."/>
            <person name="Ivanova N."/>
            <person name="Ovchinnikova G."/>
            <person name="Teshima H."/>
            <person name="Detter J.C."/>
            <person name="Han C."/>
            <person name="Land M."/>
            <person name="Hauser L."/>
            <person name="Markowitz V."/>
            <person name="Cheng J.-F."/>
            <person name="Hugenholtz P."/>
            <person name="Woyke T."/>
            <person name="Wu D."/>
            <person name="Spring S."/>
            <person name="Schueler E."/>
            <person name="Brambilla E."/>
            <person name="Klenk H.-P."/>
            <person name="Eisen J.A."/>
        </authorList>
    </citation>
    <scope>NUCLEOTIDE SEQUENCE [LARGE SCALE GENOMIC DNA]</scope>
    <source>
        <strain evidence="2">ATCC 700848 / DSM 11109 / ASRB2</strain>
    </source>
</reference>
<keyword evidence="2" id="KW-1185">Reference proteome</keyword>
<gene>
    <name evidence="1" type="ordered locus">Desac_2608</name>
</gene>
<organism evidence="1 2">
    <name type="scientific">Desulfobacca acetoxidans (strain ATCC 700848 / DSM 11109 / ASRB2)</name>
    <dbReference type="NCBI Taxonomy" id="880072"/>
    <lineage>
        <taxon>Bacteria</taxon>
        <taxon>Pseudomonadati</taxon>
        <taxon>Thermodesulfobacteriota</taxon>
        <taxon>Desulfobaccia</taxon>
        <taxon>Desulfobaccales</taxon>
        <taxon>Desulfobaccaceae</taxon>
        <taxon>Desulfobacca</taxon>
    </lineage>
</organism>
<dbReference type="KEGG" id="dao:Desac_2608"/>